<dbReference type="Gene3D" id="3.40.50.150">
    <property type="entry name" value="Vaccinia Virus protein VP39"/>
    <property type="match status" value="1"/>
</dbReference>
<feature type="binding site" evidence="5">
    <location>
        <position position="82"/>
    </location>
    <ligand>
        <name>S-adenosyl-L-methionine</name>
        <dbReference type="ChEBI" id="CHEBI:59789"/>
    </ligand>
</feature>
<evidence type="ECO:0000256" key="4">
    <source>
        <dbReference type="ARBA" id="ARBA00022884"/>
    </source>
</evidence>
<comment type="caution">
    <text evidence="8">The sequence shown here is derived from an EMBL/GenBank/DDBJ whole genome shotgun (WGS) entry which is preliminary data.</text>
</comment>
<protein>
    <recommendedName>
        <fullName evidence="7">SAM-dependent MTase RsmB/NOP-type domain-containing protein</fullName>
    </recommendedName>
</protein>
<dbReference type="PANTHER" id="PTHR22807:SF4">
    <property type="entry name" value="28S RRNA (CYTOSINE-C(5))-METHYLTRANSFERASE"/>
    <property type="match status" value="1"/>
</dbReference>
<feature type="binding site" evidence="5">
    <location>
        <begin position="58"/>
        <end position="64"/>
    </location>
    <ligand>
        <name>S-adenosyl-L-methionine</name>
        <dbReference type="ChEBI" id="CHEBI:59789"/>
    </ligand>
</feature>
<keyword evidence="3 5" id="KW-0949">S-adenosyl-L-methionine</keyword>
<dbReference type="PROSITE" id="PS51686">
    <property type="entry name" value="SAM_MT_RSMB_NOP"/>
    <property type="match status" value="1"/>
</dbReference>
<keyword evidence="1 5" id="KW-0489">Methyltransferase</keyword>
<reference evidence="8" key="1">
    <citation type="submission" date="2021-02" db="EMBL/GenBank/DDBJ databases">
        <authorList>
            <person name="Dougan E. K."/>
            <person name="Rhodes N."/>
            <person name="Thang M."/>
            <person name="Chan C."/>
        </authorList>
    </citation>
    <scope>NUCLEOTIDE SEQUENCE</scope>
</reference>
<gene>
    <name evidence="8" type="ORF">PGLA1383_LOCUS31123</name>
</gene>
<dbReference type="InterPro" id="IPR023267">
    <property type="entry name" value="RCMT"/>
</dbReference>
<organism evidence="8 9">
    <name type="scientific">Polarella glacialis</name>
    <name type="common">Dinoflagellate</name>
    <dbReference type="NCBI Taxonomy" id="89957"/>
    <lineage>
        <taxon>Eukaryota</taxon>
        <taxon>Sar</taxon>
        <taxon>Alveolata</taxon>
        <taxon>Dinophyceae</taxon>
        <taxon>Suessiales</taxon>
        <taxon>Suessiaceae</taxon>
        <taxon>Polarella</taxon>
    </lineage>
</organism>
<comment type="caution">
    <text evidence="5">Lacks conserved residue(s) required for the propagation of feature annotation.</text>
</comment>
<evidence type="ECO:0000256" key="1">
    <source>
        <dbReference type="ARBA" id="ARBA00022603"/>
    </source>
</evidence>
<dbReference type="SUPFAM" id="SSF53335">
    <property type="entry name" value="S-adenosyl-L-methionine-dependent methyltransferases"/>
    <property type="match status" value="1"/>
</dbReference>
<feature type="region of interest" description="Disordered" evidence="6">
    <location>
        <begin position="104"/>
        <end position="130"/>
    </location>
</feature>
<dbReference type="InterPro" id="IPR001678">
    <property type="entry name" value="MeTrfase_RsmB-F_NOP2_dom"/>
</dbReference>
<feature type="non-terminal residue" evidence="8">
    <location>
        <position position="130"/>
    </location>
</feature>
<feature type="domain" description="SAM-dependent MTase RsmB/NOP-type" evidence="7">
    <location>
        <begin position="1"/>
        <end position="130"/>
    </location>
</feature>
<dbReference type="AlphaFoldDB" id="A0A813FI36"/>
<keyword evidence="4 5" id="KW-0694">RNA-binding</keyword>
<feature type="non-terminal residue" evidence="8">
    <location>
        <position position="1"/>
    </location>
</feature>
<evidence type="ECO:0000256" key="5">
    <source>
        <dbReference type="PROSITE-ProRule" id="PRU01023"/>
    </source>
</evidence>
<dbReference type="InterPro" id="IPR029063">
    <property type="entry name" value="SAM-dependent_MTases_sf"/>
</dbReference>
<evidence type="ECO:0000256" key="2">
    <source>
        <dbReference type="ARBA" id="ARBA00022679"/>
    </source>
</evidence>
<dbReference type="GO" id="GO:0008173">
    <property type="term" value="F:RNA methyltransferase activity"/>
    <property type="evidence" value="ECO:0007669"/>
    <property type="project" value="InterPro"/>
</dbReference>
<keyword evidence="2 5" id="KW-0808">Transferase</keyword>
<dbReference type="Proteomes" id="UP000654075">
    <property type="component" value="Unassembled WGS sequence"/>
</dbReference>
<dbReference type="Pfam" id="PF01189">
    <property type="entry name" value="Methyltr_RsmB-F"/>
    <property type="match status" value="1"/>
</dbReference>
<evidence type="ECO:0000313" key="8">
    <source>
        <dbReference type="EMBL" id="CAE8613352.1"/>
    </source>
</evidence>
<dbReference type="EMBL" id="CAJNNV010025244">
    <property type="protein sequence ID" value="CAE8613352.1"/>
    <property type="molecule type" value="Genomic_DNA"/>
</dbReference>
<comment type="similarity">
    <text evidence="5">Belongs to the class I-like SAM-binding methyltransferase superfamily. RsmB/NOP family.</text>
</comment>
<name>A0A813FI36_POLGL</name>
<keyword evidence="9" id="KW-1185">Reference proteome</keyword>
<evidence type="ECO:0000313" key="9">
    <source>
        <dbReference type="Proteomes" id="UP000654075"/>
    </source>
</evidence>
<evidence type="ECO:0000256" key="6">
    <source>
        <dbReference type="SAM" id="MobiDB-lite"/>
    </source>
</evidence>
<dbReference type="GO" id="GO:0070475">
    <property type="term" value="P:rRNA base methylation"/>
    <property type="evidence" value="ECO:0007669"/>
    <property type="project" value="TreeGrafter"/>
</dbReference>
<accession>A0A813FI36</accession>
<dbReference type="OrthoDB" id="435282at2759"/>
<dbReference type="GO" id="GO:0005730">
    <property type="term" value="C:nucleolus"/>
    <property type="evidence" value="ECO:0007669"/>
    <property type="project" value="TreeGrafter"/>
</dbReference>
<dbReference type="PANTHER" id="PTHR22807">
    <property type="entry name" value="NOP2 YEAST -RELATED NOL1/NOP2/FMU SUN DOMAIN-CONTAINING"/>
    <property type="match status" value="1"/>
</dbReference>
<dbReference type="GO" id="GO:0003723">
    <property type="term" value="F:RNA binding"/>
    <property type="evidence" value="ECO:0007669"/>
    <property type="project" value="UniProtKB-UniRule"/>
</dbReference>
<proteinExistence type="inferred from homology"/>
<evidence type="ECO:0000256" key="3">
    <source>
        <dbReference type="ARBA" id="ARBA00022691"/>
    </source>
</evidence>
<sequence length="130" mass="13630">VHEDQLVPELLVLDPGAKSWIQGLPDVRDGTFVLQDRSSCLSALAAGLTPGTFVADTCAAPGSKTAHAIELLKGRGRMLAFERDPRRAGSLVERLKLLVGLKTATGGGATGVEDKSAGNKKKKAAPREVE</sequence>
<dbReference type="InterPro" id="IPR049560">
    <property type="entry name" value="MeTrfase_RsmB-F_NOP2_cat"/>
</dbReference>
<evidence type="ECO:0000259" key="7">
    <source>
        <dbReference type="PROSITE" id="PS51686"/>
    </source>
</evidence>